<dbReference type="Gene3D" id="3.90.550.10">
    <property type="entry name" value="Spore Coat Polysaccharide Biosynthesis Protein SpsA, Chain A"/>
    <property type="match status" value="1"/>
</dbReference>
<proteinExistence type="predicted"/>
<reference evidence="1 2" key="1">
    <citation type="submission" date="2019-12" db="EMBL/GenBank/DDBJ databases">
        <title>Paraburkholderia acidiphila 7Q-K02 sp. nov and Paraburkholderia acidisoli DHF22 sp. nov., two strains isolated from forest soil.</title>
        <authorList>
            <person name="Gao Z."/>
            <person name="Qiu L."/>
        </authorList>
    </citation>
    <scope>NUCLEOTIDE SEQUENCE [LARGE SCALE GENOMIC DNA]</scope>
    <source>
        <strain evidence="1 2">DHF22</strain>
    </source>
</reference>
<keyword evidence="2" id="KW-1185">Reference proteome</keyword>
<dbReference type="Proteomes" id="UP000433577">
    <property type="component" value="Chromosome 4"/>
</dbReference>
<dbReference type="RefSeq" id="WP_158958465.1">
    <property type="nucleotide sequence ID" value="NZ_CP046916.1"/>
</dbReference>
<dbReference type="KEGG" id="pacs:FAZ98_34185"/>
<gene>
    <name evidence="1" type="ORF">FAZ98_34185</name>
</gene>
<dbReference type="InterPro" id="IPR029044">
    <property type="entry name" value="Nucleotide-diphossugar_trans"/>
</dbReference>
<dbReference type="OrthoDB" id="433681at2"/>
<organism evidence="1 2">
    <name type="scientific">Paraburkholderia acidisoli</name>
    <dbReference type="NCBI Taxonomy" id="2571748"/>
    <lineage>
        <taxon>Bacteria</taxon>
        <taxon>Pseudomonadati</taxon>
        <taxon>Pseudomonadota</taxon>
        <taxon>Betaproteobacteria</taxon>
        <taxon>Burkholderiales</taxon>
        <taxon>Burkholderiaceae</taxon>
        <taxon>Paraburkholderia</taxon>
    </lineage>
</organism>
<sequence>MNPAIVIIPTTGAPELEAAVRSVLAQTVPTDVLVVFDGAQFARPLDLPPGLPHRERVRTLVLPFNTGGQRTARIPPEQRQHWYGARVMCAAGYLVNNDYAMMLDQDNWLRADHVESCIATLESRPQAPYGMAFALRTVHRKDGTFLCRDDAHSLGLYNGVCGPLIDTSCYFFRTDFLLKITHFWLWGWGGDRQFLLRVVQAHGSDCFAGTGRYTVCYRLGGNPGSASEASFVGGNAHVEALLNGRPKPWARE</sequence>
<evidence type="ECO:0008006" key="3">
    <source>
        <dbReference type="Google" id="ProtNLM"/>
    </source>
</evidence>
<dbReference type="SUPFAM" id="SSF53448">
    <property type="entry name" value="Nucleotide-diphospho-sugar transferases"/>
    <property type="match status" value="1"/>
</dbReference>
<dbReference type="CDD" id="cd00761">
    <property type="entry name" value="Glyco_tranf_GTA_type"/>
    <property type="match status" value="1"/>
</dbReference>
<accession>A0A7Z2JJZ6</accession>
<evidence type="ECO:0000313" key="2">
    <source>
        <dbReference type="Proteomes" id="UP000433577"/>
    </source>
</evidence>
<name>A0A7Z2JJZ6_9BURK</name>
<dbReference type="AlphaFoldDB" id="A0A7Z2JJZ6"/>
<protein>
    <recommendedName>
        <fullName evidence="3">Glycosyltransferase 2-like domain-containing protein</fullName>
    </recommendedName>
</protein>
<evidence type="ECO:0000313" key="1">
    <source>
        <dbReference type="EMBL" id="QGZ66788.1"/>
    </source>
</evidence>
<dbReference type="EMBL" id="CP046916">
    <property type="protein sequence ID" value="QGZ66788.1"/>
    <property type="molecule type" value="Genomic_DNA"/>
</dbReference>